<dbReference type="Proteomes" id="UP000267251">
    <property type="component" value="Unassembled WGS sequence"/>
</dbReference>
<dbReference type="AlphaFoldDB" id="A0A4P9Y3J3"/>
<dbReference type="SUPFAM" id="SSF56300">
    <property type="entry name" value="Metallo-dependent phosphatases"/>
    <property type="match status" value="1"/>
</dbReference>
<evidence type="ECO:0000313" key="3">
    <source>
        <dbReference type="Proteomes" id="UP000267251"/>
    </source>
</evidence>
<dbReference type="Pfam" id="PF10360">
    <property type="entry name" value="DUF2433"/>
    <property type="match status" value="1"/>
</dbReference>
<dbReference type="InterPro" id="IPR029052">
    <property type="entry name" value="Metallo-depent_PP-like"/>
</dbReference>
<dbReference type="OrthoDB" id="3918848at2759"/>
<dbReference type="PANTHER" id="PTHR31987">
    <property type="entry name" value="GLUTAMINASE A-RELATED"/>
    <property type="match status" value="1"/>
</dbReference>
<dbReference type="InterPro" id="IPR052743">
    <property type="entry name" value="Glutaminase_GtaA"/>
</dbReference>
<proteinExistence type="predicted"/>
<organism evidence="2 3">
    <name type="scientific">Piptocephalis cylindrospora</name>
    <dbReference type="NCBI Taxonomy" id="1907219"/>
    <lineage>
        <taxon>Eukaryota</taxon>
        <taxon>Fungi</taxon>
        <taxon>Fungi incertae sedis</taxon>
        <taxon>Zoopagomycota</taxon>
        <taxon>Zoopagomycotina</taxon>
        <taxon>Zoopagomycetes</taxon>
        <taxon>Zoopagales</taxon>
        <taxon>Piptocephalidaceae</taxon>
        <taxon>Piptocephalis</taxon>
    </lineage>
</organism>
<name>A0A4P9Y3J3_9FUNG</name>
<feature type="non-terminal residue" evidence="2">
    <location>
        <position position="385"/>
    </location>
</feature>
<dbReference type="InterPro" id="IPR018829">
    <property type="entry name" value="DUF2433"/>
</dbReference>
<feature type="domain" description="DUF2433" evidence="1">
    <location>
        <begin position="276"/>
        <end position="385"/>
    </location>
</feature>
<protein>
    <recommendedName>
        <fullName evidence="1">DUF2433 domain-containing protein</fullName>
    </recommendedName>
</protein>
<dbReference type="EMBL" id="KZ988001">
    <property type="protein sequence ID" value="RKP13518.1"/>
    <property type="molecule type" value="Genomic_DNA"/>
</dbReference>
<reference evidence="3" key="1">
    <citation type="journal article" date="2018" name="Nat. Microbiol.">
        <title>Leveraging single-cell genomics to expand the fungal tree of life.</title>
        <authorList>
            <person name="Ahrendt S.R."/>
            <person name="Quandt C.A."/>
            <person name="Ciobanu D."/>
            <person name="Clum A."/>
            <person name="Salamov A."/>
            <person name="Andreopoulos B."/>
            <person name="Cheng J.F."/>
            <person name="Woyke T."/>
            <person name="Pelin A."/>
            <person name="Henrissat B."/>
            <person name="Reynolds N.K."/>
            <person name="Benny G.L."/>
            <person name="Smith M.E."/>
            <person name="James T.Y."/>
            <person name="Grigoriev I.V."/>
        </authorList>
    </citation>
    <scope>NUCLEOTIDE SEQUENCE [LARGE SCALE GENOMIC DNA]</scope>
</reference>
<keyword evidence="3" id="KW-1185">Reference proteome</keyword>
<evidence type="ECO:0000259" key="1">
    <source>
        <dbReference type="Pfam" id="PF10360"/>
    </source>
</evidence>
<accession>A0A4P9Y3J3</accession>
<evidence type="ECO:0000313" key="2">
    <source>
        <dbReference type="EMBL" id="RKP13518.1"/>
    </source>
</evidence>
<dbReference type="PANTHER" id="PTHR31987:SF11">
    <property type="entry name" value="DUF2433 DOMAIN-CONTAINING PROTEIN"/>
    <property type="match status" value="1"/>
</dbReference>
<gene>
    <name evidence="2" type="ORF">BJ684DRAFT_9930</name>
</gene>
<sequence>MNGAEESHGKGYPLGAIDDHDPHNITADGGLHILDLPFGRILCVADVRGRLSLLDSLAKDAGAEMVLHTGDFGFYDRSSLARMADRTLLHLVQFSPLLDPAFRDQLVPHDWQGEEGEEARQSFALSEFSDYLSGRRSFTIPIYTTYGALEDVRVLERFRQGHYSIPNLHILDESIAPAIRTGGVTLRLLGLGGAIVRHKLFNNGAGELTIAGGEGMMWSTLLQMGELLQTARAVHDPSEVRILVSTASAGREPMVSQLAQALEADYTISAGLYYRYPTLYTPSTVYGTHSIWRDRLASSRKNFLRLWKCVQGQVLAGVDGIQRVQLTLALTAILAPPPAEKVDRTWRELWCVSLPDALHGQLRIGISGGRVGLDASAQGISYAHR</sequence>